<evidence type="ECO:0000259" key="3">
    <source>
        <dbReference type="PROSITE" id="PS50940"/>
    </source>
</evidence>
<sequence length="1672" mass="179673">KTDYVKVNMTVAINKTFTAELNDPNSPEYKNFTTEFCNEMKNVYASTSTSVDGYYGCKVNQLTNGSIIVNYFIYFISTANQQVTSNAVSTTLTAHLTVSGSQLGTLVFITSTIIVHDVVTETLESPPVVEQIVTTTTVQSTIETTTNDNVPSTETTPASETVQQTEATTLVTMQSTMETTSLPILSTKETTINTEKSTAEKSTPFTSSTEETTDTGTPTMTSTGGTTSETIQPATETTTPSITSPRETTSKTVQSTTETTTPSITSPRETTSKTVQSTTETTTPSITTPGETTPKTVQSTTETTTPSITTPRETPPNTVQPTTETTTPSISSTGETTPKIVQSTTETTTPSSTTPGETPPNTVQSTTETTTPSSSSTGETTLKDMQSTTDITTPSITSIGETTPKTVQSTTATTNPSIMAIDETTTTNMQSTKGTTTPSILLTEKSTPKTMQSTTETTVPSISPTKETTPTSMQSKTSSPSISSTEESQQKTLQSTKETTLSSISTTLEPISSQPTSIETEISTTQDKTSNKDSTITTPVKVTSPFIDSTIKETSKSPTTYKTQEMTTSSVTSKPAYDSTTSVATMLNAKSTTTSITQPTTKTVTVTNYVSPTMIDVSTRTTHIPFMSETTSPVSATNTEVQSTITQNKETTTSVALTDQTNASVKVSTITDTTSRSTALTEDMTSTTSENENTVSTGRIDTSSDKTSPVKTTTSEVPSSKETTAILDNVPTTTPAYEPSSDGTSTSITPSSAELNCTDAVEADLYSGPVTIECTIKKSEEFEYIEISHENGIGSTIYEVSVYKNGTIFRTYKENQDISINVESASTLKLIITFMNVTCTMDGSYKVALISNSSGEMNEIMGENVLLKIRSPTGKPTVTLSVDQVIDLVFPDGNYYRGSGIHTCEGLIGEPPAKLEIDITYNNGTSFEPISNSNIDLVSRTNTSDECSTTETLSFGLKFSSDMDGARLRCRVSDSLTEYTLSEELSLIPRNICDCSASSSYRGHPSNCNVQVYCVTEGGIAYPRGIACASNQCRNSITGVCSDDCSATVCNETVPSDFCTTPAPPTTTPAPSPYISCTDTIAIINSGPAVITCYLNDTATFTVMNVTYLKFGAPDVQQIAFIDEINGVTMLKMEDIVSISISNKVINITILNPSCENEGIFAVVTDINGESIKDQGKFSMISKPNGDALLQLHPDQIAGLGSYRNWLLHSCKINVGYPPGKISIEMMKQDDTEFNKLDVTIHDTNDDTDNVTCSITRTVTFGFVFTADMDKATIRCSVTNDFDTEDPFVYSNNNTVSLIPIDFCKNNTVSQSYHPHQKNCHSFIQCEGEVTYGQHCPSNLCFGVTETNGCNFCDQAICPADITTTPVPESSTFASSIEETTTPEPMSSIDVFCNSSTVIWNSGPVDMVCKLNTTDFNVLNVTFRSSTQAIPTIISQIQSNGNIHDLIQDDGVTVNIVGQLVTISILNASCSSGYFYGLMAVDINGKADGQAEGKLIVGSIPIDAVLTLHPDQIADLAYRNWLLHICEADVGYPPGEIQIEILNEGEAEFTVLDVDIVTSDDEIGSCSVTKKVEFGIDFTANMDKATIRCSVKSTLYPENPIIYSNNDTVSLIPSDFCEGHNATYNPHPTNCYYYIQCEGNNEYGKKCQSSLCFGITQRDGCDHCYNAICPSG</sequence>
<dbReference type="InterPro" id="IPR036364">
    <property type="entry name" value="SEA_dom_sf"/>
</dbReference>
<feature type="compositionally biased region" description="Low complexity" evidence="1">
    <location>
        <begin position="387"/>
        <end position="399"/>
    </location>
</feature>
<evidence type="ECO:0000313" key="4">
    <source>
        <dbReference type="EMBL" id="VDI25492.1"/>
    </source>
</evidence>
<feature type="compositionally biased region" description="Low complexity" evidence="1">
    <location>
        <begin position="202"/>
        <end position="230"/>
    </location>
</feature>
<feature type="compositionally biased region" description="Polar residues" evidence="1">
    <location>
        <begin position="514"/>
        <end position="537"/>
    </location>
</feature>
<dbReference type="InterPro" id="IPR002557">
    <property type="entry name" value="Chitin-bd_dom"/>
</dbReference>
<feature type="compositionally biased region" description="Low complexity" evidence="1">
    <location>
        <begin position="681"/>
        <end position="697"/>
    </location>
</feature>
<evidence type="ECO:0000256" key="1">
    <source>
        <dbReference type="SAM" id="MobiDB-lite"/>
    </source>
</evidence>
<dbReference type="OrthoDB" id="6146898at2759"/>
<feature type="compositionally biased region" description="Polar residues" evidence="1">
    <location>
        <begin position="730"/>
        <end position="751"/>
    </location>
</feature>
<feature type="compositionally biased region" description="Polar residues" evidence="1">
    <location>
        <begin position="231"/>
        <end position="246"/>
    </location>
</feature>
<comment type="caution">
    <text evidence="4">The sequence shown here is derived from an EMBL/GenBank/DDBJ whole genome shotgun (WGS) entry which is preliminary data.</text>
</comment>
<dbReference type="InterPro" id="IPR000082">
    <property type="entry name" value="SEA_dom"/>
</dbReference>
<keyword evidence="5" id="KW-1185">Reference proteome</keyword>
<protein>
    <submittedName>
        <fullName evidence="4">Uncharacterized protein</fullName>
    </submittedName>
</protein>
<organism evidence="4 5">
    <name type="scientific">Mytilus galloprovincialis</name>
    <name type="common">Mediterranean mussel</name>
    <dbReference type="NCBI Taxonomy" id="29158"/>
    <lineage>
        <taxon>Eukaryota</taxon>
        <taxon>Metazoa</taxon>
        <taxon>Spiralia</taxon>
        <taxon>Lophotrochozoa</taxon>
        <taxon>Mollusca</taxon>
        <taxon>Bivalvia</taxon>
        <taxon>Autobranchia</taxon>
        <taxon>Pteriomorphia</taxon>
        <taxon>Mytilida</taxon>
        <taxon>Mytiloidea</taxon>
        <taxon>Mytilidae</taxon>
        <taxon>Mytilinae</taxon>
        <taxon>Mytilus</taxon>
    </lineage>
</organism>
<feature type="non-terminal residue" evidence="4">
    <location>
        <position position="1"/>
    </location>
</feature>
<dbReference type="Proteomes" id="UP000596742">
    <property type="component" value="Unassembled WGS sequence"/>
</dbReference>
<feature type="compositionally biased region" description="Polar residues" evidence="1">
    <location>
        <begin position="400"/>
        <end position="467"/>
    </location>
</feature>
<reference evidence="4" key="1">
    <citation type="submission" date="2018-11" db="EMBL/GenBank/DDBJ databases">
        <authorList>
            <person name="Alioto T."/>
            <person name="Alioto T."/>
        </authorList>
    </citation>
    <scope>NUCLEOTIDE SEQUENCE</scope>
</reference>
<dbReference type="EMBL" id="UYJE01004156">
    <property type="protein sequence ID" value="VDI25492.1"/>
    <property type="molecule type" value="Genomic_DNA"/>
</dbReference>
<feature type="compositionally biased region" description="Low complexity" evidence="1">
    <location>
        <begin position="495"/>
        <end position="513"/>
    </location>
</feature>
<dbReference type="SUPFAM" id="SSF57625">
    <property type="entry name" value="Invertebrate chitin-binding proteins"/>
    <property type="match status" value="2"/>
</dbReference>
<feature type="region of interest" description="Disordered" evidence="1">
    <location>
        <begin position="675"/>
        <end position="751"/>
    </location>
</feature>
<dbReference type="Pfam" id="PF01390">
    <property type="entry name" value="SEA"/>
    <property type="match status" value="1"/>
</dbReference>
<feature type="domain" description="Chitin-binding type-2" evidence="3">
    <location>
        <begin position="1301"/>
        <end position="1360"/>
    </location>
</feature>
<name>A0A8B6DWR7_MYTGA</name>
<evidence type="ECO:0000313" key="5">
    <source>
        <dbReference type="Proteomes" id="UP000596742"/>
    </source>
</evidence>
<feature type="compositionally biased region" description="Low complexity" evidence="1">
    <location>
        <begin position="468"/>
        <end position="487"/>
    </location>
</feature>
<feature type="region of interest" description="Disordered" evidence="1">
    <location>
        <begin position="188"/>
        <end position="537"/>
    </location>
</feature>
<evidence type="ECO:0000259" key="2">
    <source>
        <dbReference type="PROSITE" id="PS50024"/>
    </source>
</evidence>
<feature type="domain" description="Chitin-binding type-2" evidence="3">
    <location>
        <begin position="1614"/>
        <end position="1671"/>
    </location>
</feature>
<dbReference type="PROSITE" id="PS50024">
    <property type="entry name" value="SEA"/>
    <property type="match status" value="1"/>
</dbReference>
<accession>A0A8B6DWR7</accession>
<proteinExistence type="predicted"/>
<dbReference type="Gene3D" id="3.30.70.960">
    <property type="entry name" value="SEA domain"/>
    <property type="match status" value="1"/>
</dbReference>
<gene>
    <name evidence="4" type="ORF">MGAL_10B006718</name>
</gene>
<dbReference type="GO" id="GO:0008061">
    <property type="term" value="F:chitin binding"/>
    <property type="evidence" value="ECO:0007669"/>
    <property type="project" value="InterPro"/>
</dbReference>
<dbReference type="PROSITE" id="PS50940">
    <property type="entry name" value="CHIT_BIND_II"/>
    <property type="match status" value="2"/>
</dbReference>
<dbReference type="SUPFAM" id="SSF82671">
    <property type="entry name" value="SEA domain"/>
    <property type="match status" value="1"/>
</dbReference>
<feature type="compositionally biased region" description="Polar residues" evidence="1">
    <location>
        <begin position="699"/>
        <end position="723"/>
    </location>
</feature>
<feature type="domain" description="SEA" evidence="2">
    <location>
        <begin position="1"/>
        <end position="120"/>
    </location>
</feature>
<dbReference type="InterPro" id="IPR036508">
    <property type="entry name" value="Chitin-bd_dom_sf"/>
</dbReference>
<feature type="compositionally biased region" description="Low complexity" evidence="1">
    <location>
        <begin position="250"/>
        <end position="380"/>
    </location>
</feature>
<dbReference type="GO" id="GO:0005576">
    <property type="term" value="C:extracellular region"/>
    <property type="evidence" value="ECO:0007669"/>
    <property type="project" value="InterPro"/>
</dbReference>